<evidence type="ECO:0000313" key="1">
    <source>
        <dbReference type="EMBL" id="GFE66993.1"/>
    </source>
</evidence>
<keyword evidence="2" id="KW-1185">Reference proteome</keyword>
<comment type="caution">
    <text evidence="1">The sequence shown here is derived from an EMBL/GenBank/DDBJ whole genome shotgun (WGS) entry which is preliminary data.</text>
</comment>
<dbReference type="OrthoDB" id="509598at2"/>
<proteinExistence type="predicted"/>
<protein>
    <submittedName>
        <fullName evidence="1">Uncharacterized protein</fullName>
    </submittedName>
</protein>
<gene>
    <name evidence="1" type="ORF">KIN_40670</name>
</gene>
<evidence type="ECO:0000313" key="2">
    <source>
        <dbReference type="Proteomes" id="UP000436822"/>
    </source>
</evidence>
<sequence length="214" mass="24727">MHFTDDDFHETNNLRTLRLLTQFAEGLAGGYAFKYQVAPNHEVRTEALEGMLEYAYDSLVRNRHLNKNQSEDELTVQIVEQLAQFQVMASHDTQVGGHCDILVRGPERFQWIAEAKIHSTYGWLTDGFLQLSTRYGTALPGQNQGEIIIYCRGSNALEVLRKWRKKLEEMEVAEIIEDRSDQDLWFRSCHTCSNSGLDFSIRHKIVPLHFAPRK</sequence>
<dbReference type="AlphaFoldDB" id="A0A6N6JKY8"/>
<dbReference type="EMBL" id="BLJE01000007">
    <property type="protein sequence ID" value="GFE66993.1"/>
    <property type="molecule type" value="Genomic_DNA"/>
</dbReference>
<dbReference type="RefSeq" id="WP_159810556.1">
    <property type="nucleotide sequence ID" value="NZ_BLJE01000007.1"/>
</dbReference>
<accession>A0A6N6JKY8</accession>
<dbReference type="Proteomes" id="UP000436822">
    <property type="component" value="Unassembled WGS sequence"/>
</dbReference>
<reference evidence="1 2" key="1">
    <citation type="submission" date="2019-12" db="EMBL/GenBank/DDBJ databases">
        <title>Litoreibacter badius sp. nov., a novel bacteriochlorophyll a-containing bacterium in the genus Litoreibacter.</title>
        <authorList>
            <person name="Kanamuro M."/>
            <person name="Takabe Y."/>
            <person name="Mori K."/>
            <person name="Takaichi S."/>
            <person name="Hanada S."/>
        </authorList>
    </citation>
    <scope>NUCLEOTIDE SEQUENCE [LARGE SCALE GENOMIC DNA]</scope>
    <source>
        <strain evidence="1 2">K6</strain>
    </source>
</reference>
<organism evidence="1 2">
    <name type="scientific">Litoreibacter roseus</name>
    <dbReference type="NCBI Taxonomy" id="2601869"/>
    <lineage>
        <taxon>Bacteria</taxon>
        <taxon>Pseudomonadati</taxon>
        <taxon>Pseudomonadota</taxon>
        <taxon>Alphaproteobacteria</taxon>
        <taxon>Rhodobacterales</taxon>
        <taxon>Roseobacteraceae</taxon>
        <taxon>Litoreibacter</taxon>
    </lineage>
</organism>
<name>A0A6N6JKY8_9RHOB</name>